<feature type="chain" id="PRO_5047047562" description="PEBP-like protein" evidence="2">
    <location>
        <begin position="25"/>
        <end position="213"/>
    </location>
</feature>
<evidence type="ECO:0000313" key="3">
    <source>
        <dbReference type="EMBL" id="KAJ4500616.1"/>
    </source>
</evidence>
<evidence type="ECO:0000256" key="1">
    <source>
        <dbReference type="SAM" id="MobiDB-lite"/>
    </source>
</evidence>
<evidence type="ECO:0008006" key="5">
    <source>
        <dbReference type="Google" id="ProtNLM"/>
    </source>
</evidence>
<feature type="region of interest" description="Disordered" evidence="1">
    <location>
        <begin position="31"/>
        <end position="62"/>
    </location>
</feature>
<feature type="compositionally biased region" description="Polar residues" evidence="1">
    <location>
        <begin position="37"/>
        <end position="59"/>
    </location>
</feature>
<name>A0ABQ8VW56_9AGAR</name>
<gene>
    <name evidence="3" type="ORF">C8R41DRAFT_810232</name>
</gene>
<proteinExistence type="predicted"/>
<feature type="signal peptide" evidence="2">
    <location>
        <begin position="1"/>
        <end position="24"/>
    </location>
</feature>
<protein>
    <recommendedName>
        <fullName evidence="5">PEBP-like protein</fullName>
    </recommendedName>
</protein>
<reference evidence="3" key="1">
    <citation type="submission" date="2022-08" db="EMBL/GenBank/DDBJ databases">
        <title>A Global Phylogenomic Analysis of the Shiitake Genus Lentinula.</title>
        <authorList>
            <consortium name="DOE Joint Genome Institute"/>
            <person name="Sierra-Patev S."/>
            <person name="Min B."/>
            <person name="Naranjo-Ortiz M."/>
            <person name="Looney B."/>
            <person name="Konkel Z."/>
            <person name="Slot J.C."/>
            <person name="Sakamoto Y."/>
            <person name="Steenwyk J.L."/>
            <person name="Rokas A."/>
            <person name="Carro J."/>
            <person name="Camarero S."/>
            <person name="Ferreira P."/>
            <person name="Molpeceres G."/>
            <person name="Ruiz-Duenas F.J."/>
            <person name="Serrano A."/>
            <person name="Henrissat B."/>
            <person name="Drula E."/>
            <person name="Hughes K.W."/>
            <person name="Mata J.L."/>
            <person name="Ishikawa N.K."/>
            <person name="Vargas-Isla R."/>
            <person name="Ushijima S."/>
            <person name="Smith C.A."/>
            <person name="Ahrendt S."/>
            <person name="Andreopoulos W."/>
            <person name="He G."/>
            <person name="Labutti K."/>
            <person name="Lipzen A."/>
            <person name="Ng V."/>
            <person name="Riley R."/>
            <person name="Sandor L."/>
            <person name="Barry K."/>
            <person name="Martinez A.T."/>
            <person name="Xiao Y."/>
            <person name="Gibbons J.G."/>
            <person name="Terashima K."/>
            <person name="Grigoriev I.V."/>
            <person name="Hibbett D.S."/>
        </authorList>
    </citation>
    <scope>NUCLEOTIDE SEQUENCE</scope>
    <source>
        <strain evidence="3">RHP3577 ss4</strain>
    </source>
</reference>
<comment type="caution">
    <text evidence="3">The sequence shown here is derived from an EMBL/GenBank/DDBJ whole genome shotgun (WGS) entry which is preliminary data.</text>
</comment>
<organism evidence="3 4">
    <name type="scientific">Lentinula lateritia</name>
    <dbReference type="NCBI Taxonomy" id="40482"/>
    <lineage>
        <taxon>Eukaryota</taxon>
        <taxon>Fungi</taxon>
        <taxon>Dikarya</taxon>
        <taxon>Basidiomycota</taxon>
        <taxon>Agaricomycotina</taxon>
        <taxon>Agaricomycetes</taxon>
        <taxon>Agaricomycetidae</taxon>
        <taxon>Agaricales</taxon>
        <taxon>Marasmiineae</taxon>
        <taxon>Omphalotaceae</taxon>
        <taxon>Lentinula</taxon>
    </lineage>
</organism>
<accession>A0ABQ8VW56</accession>
<dbReference type="EMBL" id="JANVFT010000005">
    <property type="protein sequence ID" value="KAJ4500616.1"/>
    <property type="molecule type" value="Genomic_DNA"/>
</dbReference>
<sequence length="213" mass="23298">MQLISIKVCSALLLGFLSLTKVVSAPVRATSVGDSPFSESNPASPDMNTTTPHSLSVSGRSGRPYLHRQSEQSVQAIVEFESNVISTFPPTQATLTALHVILRNTIGIYYPHEPEAPEIELAVKGPQPALQKLQFKVLFSDPKGIVPNEQVYQVLMRAPWLSEPGLRDGDVTALSGYVVANFGTVLRFQNGKGQFLTGSWDPREKSFDLNRFA</sequence>
<evidence type="ECO:0000313" key="4">
    <source>
        <dbReference type="Proteomes" id="UP001150217"/>
    </source>
</evidence>
<keyword evidence="4" id="KW-1185">Reference proteome</keyword>
<dbReference type="Proteomes" id="UP001150217">
    <property type="component" value="Unassembled WGS sequence"/>
</dbReference>
<evidence type="ECO:0000256" key="2">
    <source>
        <dbReference type="SAM" id="SignalP"/>
    </source>
</evidence>
<keyword evidence="2" id="KW-0732">Signal</keyword>